<evidence type="ECO:0000313" key="3">
    <source>
        <dbReference type="Proteomes" id="UP000249422"/>
    </source>
</evidence>
<dbReference type="AlphaFoldDB" id="A0AAX1PJ36"/>
<feature type="compositionally biased region" description="Polar residues" evidence="1">
    <location>
        <begin position="15"/>
        <end position="32"/>
    </location>
</feature>
<proteinExistence type="predicted"/>
<reference evidence="2 3" key="1">
    <citation type="submission" date="2018-06" db="EMBL/GenBank/DDBJ databases">
        <title>Freshwater and sediment microbial communities from various areas in North America, analyzing microbe dynamics in response to fracking.</title>
        <authorList>
            <person name="Lamendella R."/>
        </authorList>
    </citation>
    <scope>NUCLEOTIDE SEQUENCE [LARGE SCALE GENOMIC DNA]</scope>
    <source>
        <strain evidence="2 3">17</strain>
    </source>
</reference>
<evidence type="ECO:0000313" key="2">
    <source>
        <dbReference type="EMBL" id="RAJ04937.1"/>
    </source>
</evidence>
<organism evidence="2 3">
    <name type="scientific">Aeromonas salmonicida</name>
    <dbReference type="NCBI Taxonomy" id="645"/>
    <lineage>
        <taxon>Bacteria</taxon>
        <taxon>Pseudomonadati</taxon>
        <taxon>Pseudomonadota</taxon>
        <taxon>Gammaproteobacteria</taxon>
        <taxon>Aeromonadales</taxon>
        <taxon>Aeromonadaceae</taxon>
        <taxon>Aeromonas</taxon>
    </lineage>
</organism>
<gene>
    <name evidence="2" type="ORF">DEU50_107107</name>
</gene>
<evidence type="ECO:0000256" key="1">
    <source>
        <dbReference type="SAM" id="MobiDB-lite"/>
    </source>
</evidence>
<accession>A0AAX1PJ36</accession>
<name>A0AAX1PJ36_AERSA</name>
<sequence length="32" mass="3400">MTAFTLPDDMHPIITTDSPVCRTHTSTGAGKP</sequence>
<comment type="caution">
    <text evidence="2">The sequence shown here is derived from an EMBL/GenBank/DDBJ whole genome shotgun (WGS) entry which is preliminary data.</text>
</comment>
<protein>
    <submittedName>
        <fullName evidence="2">Uncharacterized protein</fullName>
    </submittedName>
</protein>
<dbReference type="EMBL" id="QLLM01000007">
    <property type="protein sequence ID" value="RAJ04937.1"/>
    <property type="molecule type" value="Genomic_DNA"/>
</dbReference>
<dbReference type="Proteomes" id="UP000249422">
    <property type="component" value="Unassembled WGS sequence"/>
</dbReference>
<feature type="region of interest" description="Disordered" evidence="1">
    <location>
        <begin position="1"/>
        <end position="32"/>
    </location>
</feature>